<dbReference type="EMBL" id="CP142149">
    <property type="protein sequence ID" value="WSE32452.1"/>
    <property type="molecule type" value="Genomic_DNA"/>
</dbReference>
<dbReference type="InterPro" id="IPR036271">
    <property type="entry name" value="Tet_transcr_reg_TetR-rel_C_sf"/>
</dbReference>
<evidence type="ECO:0000313" key="6">
    <source>
        <dbReference type="EMBL" id="WSE32452.1"/>
    </source>
</evidence>
<accession>A0ABZ1IDV8</accession>
<evidence type="ECO:0000313" key="7">
    <source>
        <dbReference type="Proteomes" id="UP001330812"/>
    </source>
</evidence>
<dbReference type="PANTHER" id="PTHR30055">
    <property type="entry name" value="HTH-TYPE TRANSCRIPTIONAL REGULATOR RUTR"/>
    <property type="match status" value="1"/>
</dbReference>
<dbReference type="SUPFAM" id="SSF48498">
    <property type="entry name" value="Tetracyclin repressor-like, C-terminal domain"/>
    <property type="match status" value="1"/>
</dbReference>
<evidence type="ECO:0000256" key="2">
    <source>
        <dbReference type="ARBA" id="ARBA00023125"/>
    </source>
</evidence>
<keyword evidence="3" id="KW-0804">Transcription</keyword>
<sequence>MTEASPRQRGRPRKGTAPASVDRILAAALHAFAVHGYDGVSIRDLNRELGVSHNVVHQRFGSKDRLWYAAVDWGFGNAVAEVAAADLPGADPRTRLRTMIRTFVGFSARNPDLGSVISNEARRPGERLEYLLDHFVRPMLAAFTPAYEELPTRVPLPTLYYLITTGGAAPFTNEGMTRRLFGDDPFEQEAIDRHADAISELLVGQG</sequence>
<dbReference type="Proteomes" id="UP001330812">
    <property type="component" value="Chromosome"/>
</dbReference>
<evidence type="ECO:0000256" key="1">
    <source>
        <dbReference type="ARBA" id="ARBA00023015"/>
    </source>
</evidence>
<gene>
    <name evidence="6" type="ORF">VSH64_10085</name>
</gene>
<protein>
    <submittedName>
        <fullName evidence="6">TetR/AcrR family transcriptional regulator</fullName>
    </submittedName>
</protein>
<dbReference type="SUPFAM" id="SSF46689">
    <property type="entry name" value="Homeodomain-like"/>
    <property type="match status" value="1"/>
</dbReference>
<evidence type="ECO:0000259" key="5">
    <source>
        <dbReference type="PROSITE" id="PS50977"/>
    </source>
</evidence>
<keyword evidence="7" id="KW-1185">Reference proteome</keyword>
<feature type="domain" description="HTH tetR-type" evidence="5">
    <location>
        <begin position="18"/>
        <end position="78"/>
    </location>
</feature>
<dbReference type="InterPro" id="IPR001647">
    <property type="entry name" value="HTH_TetR"/>
</dbReference>
<name>A0ABZ1IDV8_9PSEU</name>
<evidence type="ECO:0000256" key="4">
    <source>
        <dbReference type="PROSITE-ProRule" id="PRU00335"/>
    </source>
</evidence>
<dbReference type="PROSITE" id="PS50977">
    <property type="entry name" value="HTH_TETR_2"/>
    <property type="match status" value="1"/>
</dbReference>
<evidence type="ECO:0000256" key="3">
    <source>
        <dbReference type="ARBA" id="ARBA00023163"/>
    </source>
</evidence>
<dbReference type="Pfam" id="PF00440">
    <property type="entry name" value="TetR_N"/>
    <property type="match status" value="1"/>
</dbReference>
<keyword evidence="2 4" id="KW-0238">DNA-binding</keyword>
<dbReference type="PANTHER" id="PTHR30055:SF234">
    <property type="entry name" value="HTH-TYPE TRANSCRIPTIONAL REGULATOR BETI"/>
    <property type="match status" value="1"/>
</dbReference>
<dbReference type="InterPro" id="IPR050109">
    <property type="entry name" value="HTH-type_TetR-like_transc_reg"/>
</dbReference>
<dbReference type="InterPro" id="IPR009057">
    <property type="entry name" value="Homeodomain-like_sf"/>
</dbReference>
<feature type="DNA-binding region" description="H-T-H motif" evidence="4">
    <location>
        <begin position="41"/>
        <end position="60"/>
    </location>
</feature>
<dbReference type="RefSeq" id="WP_326835259.1">
    <property type="nucleotide sequence ID" value="NZ_CP142149.1"/>
</dbReference>
<keyword evidence="1" id="KW-0805">Transcription regulation</keyword>
<reference evidence="6 7" key="1">
    <citation type="journal article" date="2015" name="Int. J. Syst. Evol. Microbiol.">
        <title>Amycolatopsis rhabdoformis sp. nov., an actinomycete isolated from a tropical forest soil.</title>
        <authorList>
            <person name="Souza W.R."/>
            <person name="Silva R.E."/>
            <person name="Goodfellow M."/>
            <person name="Busarakam K."/>
            <person name="Figueiro F.S."/>
            <person name="Ferreira D."/>
            <person name="Rodrigues-Filho E."/>
            <person name="Moraes L.A.B."/>
            <person name="Zucchi T.D."/>
        </authorList>
    </citation>
    <scope>NUCLEOTIDE SEQUENCE [LARGE SCALE GENOMIC DNA]</scope>
    <source>
        <strain evidence="6 7">NCIMB 14900</strain>
    </source>
</reference>
<proteinExistence type="predicted"/>
<organism evidence="6 7">
    <name type="scientific">Amycolatopsis rhabdoformis</name>
    <dbReference type="NCBI Taxonomy" id="1448059"/>
    <lineage>
        <taxon>Bacteria</taxon>
        <taxon>Bacillati</taxon>
        <taxon>Actinomycetota</taxon>
        <taxon>Actinomycetes</taxon>
        <taxon>Pseudonocardiales</taxon>
        <taxon>Pseudonocardiaceae</taxon>
        <taxon>Amycolatopsis</taxon>
    </lineage>
</organism>
<dbReference type="Gene3D" id="1.10.357.10">
    <property type="entry name" value="Tetracycline Repressor, domain 2"/>
    <property type="match status" value="1"/>
</dbReference>